<dbReference type="EMBL" id="JAVLVU010000001">
    <property type="protein sequence ID" value="MDT3403774.1"/>
    <property type="molecule type" value="Genomic_DNA"/>
</dbReference>
<comment type="caution">
    <text evidence="3">The sequence shown here is derived from an EMBL/GenBank/DDBJ whole genome shotgun (WGS) entry which is preliminary data.</text>
</comment>
<keyword evidence="3" id="KW-0969">Cilium</keyword>
<accession>A0ABU3GVH8</accession>
<keyword evidence="3" id="KW-0282">Flagellum</keyword>
<reference evidence="4" key="1">
    <citation type="submission" date="2023-07" db="EMBL/GenBank/DDBJ databases">
        <title>Functional and genomic diversity of the sorghum phyllosphere microbiome.</title>
        <authorList>
            <person name="Shade A."/>
        </authorList>
    </citation>
    <scope>NUCLEOTIDE SEQUENCE [LARGE SCALE GENOMIC DNA]</scope>
    <source>
        <strain evidence="4">SORGH_AS_0422</strain>
    </source>
</reference>
<feature type="compositionally biased region" description="Polar residues" evidence="1">
    <location>
        <begin position="1"/>
        <end position="14"/>
    </location>
</feature>
<keyword evidence="4" id="KW-1185">Reference proteome</keyword>
<feature type="transmembrane region" description="Helical" evidence="2">
    <location>
        <begin position="40"/>
        <end position="62"/>
    </location>
</feature>
<gene>
    <name evidence="3" type="ORF">QE417_002846</name>
</gene>
<evidence type="ECO:0000256" key="1">
    <source>
        <dbReference type="SAM" id="MobiDB-lite"/>
    </source>
</evidence>
<evidence type="ECO:0000256" key="2">
    <source>
        <dbReference type="SAM" id="Phobius"/>
    </source>
</evidence>
<protein>
    <submittedName>
        <fullName evidence="3">Flagellar biosynthesis/type III secretory pathway M-ring protein FliF/YscJ</fullName>
    </submittedName>
</protein>
<keyword evidence="2" id="KW-0812">Transmembrane</keyword>
<keyword evidence="2" id="KW-0472">Membrane</keyword>
<organism evidence="3 4">
    <name type="scientific">Mucilaginibacter terrae</name>
    <dbReference type="NCBI Taxonomy" id="1955052"/>
    <lineage>
        <taxon>Bacteria</taxon>
        <taxon>Pseudomonadati</taxon>
        <taxon>Bacteroidota</taxon>
        <taxon>Sphingobacteriia</taxon>
        <taxon>Sphingobacteriales</taxon>
        <taxon>Sphingobacteriaceae</taxon>
        <taxon>Mucilaginibacter</taxon>
    </lineage>
</organism>
<proteinExistence type="predicted"/>
<keyword evidence="2" id="KW-1133">Transmembrane helix</keyword>
<name>A0ABU3GVH8_9SPHI</name>
<sequence length="63" mass="6918">MNAKQSASLPSANTAEEERDRYLNTLPPAQRVSTWSTGTLWSIIILFAVLLIILIVGAIIMFA</sequence>
<feature type="region of interest" description="Disordered" evidence="1">
    <location>
        <begin position="1"/>
        <end position="20"/>
    </location>
</feature>
<evidence type="ECO:0000313" key="4">
    <source>
        <dbReference type="Proteomes" id="UP001258315"/>
    </source>
</evidence>
<keyword evidence="3" id="KW-0966">Cell projection</keyword>
<evidence type="ECO:0000313" key="3">
    <source>
        <dbReference type="EMBL" id="MDT3403774.1"/>
    </source>
</evidence>
<dbReference type="Proteomes" id="UP001258315">
    <property type="component" value="Unassembled WGS sequence"/>
</dbReference>